<dbReference type="AlphaFoldDB" id="A0A1E4TY60"/>
<accession>A0A1E4TY60</accession>
<feature type="region of interest" description="Disordered" evidence="1">
    <location>
        <begin position="410"/>
        <end position="439"/>
    </location>
</feature>
<protein>
    <submittedName>
        <fullName evidence="2">Uncharacterized protein</fullName>
    </submittedName>
</protein>
<feature type="compositionally biased region" description="Low complexity" evidence="1">
    <location>
        <begin position="459"/>
        <end position="470"/>
    </location>
</feature>
<evidence type="ECO:0000313" key="2">
    <source>
        <dbReference type="EMBL" id="ODV96686.1"/>
    </source>
</evidence>
<gene>
    <name evidence="2" type="ORF">PACTADRAFT_48509</name>
</gene>
<keyword evidence="3" id="KW-1185">Reference proteome</keyword>
<feature type="region of interest" description="Disordered" evidence="1">
    <location>
        <begin position="75"/>
        <end position="98"/>
    </location>
</feature>
<dbReference type="EMBL" id="KV454012">
    <property type="protein sequence ID" value="ODV96686.1"/>
    <property type="molecule type" value="Genomic_DNA"/>
</dbReference>
<organism evidence="2 3">
    <name type="scientific">Pachysolen tannophilus NRRL Y-2460</name>
    <dbReference type="NCBI Taxonomy" id="669874"/>
    <lineage>
        <taxon>Eukaryota</taxon>
        <taxon>Fungi</taxon>
        <taxon>Dikarya</taxon>
        <taxon>Ascomycota</taxon>
        <taxon>Saccharomycotina</taxon>
        <taxon>Pichiomycetes</taxon>
        <taxon>Pachysolenaceae</taxon>
        <taxon>Pachysolen</taxon>
    </lineage>
</organism>
<feature type="region of interest" description="Disordered" evidence="1">
    <location>
        <begin position="456"/>
        <end position="493"/>
    </location>
</feature>
<sequence>MARLSHREKVKDVIYRKCRSVDETLKEWEAFDATSTEEEEEEEEARREREVRSTISPAVPLKKLPELTIQGFEKASDSRNGHRQITTGGSTSSEINNSYTTTTATENSDSVGVYANHSVINNVLQPLFRYDSKISKNTHSRGKKFNERRSIDENINSAEYKSKIIGWNNDIEDLSILRDSFNLENENENENTIKLTTLPQNNNIINNDQYRMLSQTGGLSSSTLIHDDKEKNKKIKSSNVEPNGFNTQRNLKSLNNTSPKTEIIDPGPKSINSQILSQTKRNNSAPISRRVEPQIKEKLNIDQQPLISSIYANIHARQLANESKYSEKSSNLQSGISNNNTENYATKSLSLSYKSAKGDLALTDSSKTHDHDHDHDPNVETVNSSLNNEDSILLFQKKLPLRQNIYDDQTNQESEFSKNLPQVLNGDNKKTQTKSASPSFEDKASLNAFATTYSVPGASSLSSNSNSLSLTDDSQKQKNNQVPKTLQHSEETTKNASFFKVSFA</sequence>
<feature type="region of interest" description="Disordered" evidence="1">
    <location>
        <begin position="236"/>
        <end position="291"/>
    </location>
</feature>
<feature type="compositionally biased region" description="Basic and acidic residues" evidence="1">
    <location>
        <begin position="366"/>
        <end position="378"/>
    </location>
</feature>
<reference evidence="3" key="1">
    <citation type="submission" date="2016-05" db="EMBL/GenBank/DDBJ databases">
        <title>Comparative genomics of biotechnologically important yeasts.</title>
        <authorList>
            <consortium name="DOE Joint Genome Institute"/>
            <person name="Riley R."/>
            <person name="Haridas S."/>
            <person name="Wolfe K.H."/>
            <person name="Lopes M.R."/>
            <person name="Hittinger C.T."/>
            <person name="Goker M."/>
            <person name="Salamov A."/>
            <person name="Wisecaver J."/>
            <person name="Long T.M."/>
            <person name="Aerts A.L."/>
            <person name="Barry K."/>
            <person name="Choi C."/>
            <person name="Clum A."/>
            <person name="Coughlan A.Y."/>
            <person name="Deshpande S."/>
            <person name="Douglass A.P."/>
            <person name="Hanson S.J."/>
            <person name="Klenk H.-P."/>
            <person name="Labutti K."/>
            <person name="Lapidus A."/>
            <person name="Lindquist E."/>
            <person name="Lipzen A."/>
            <person name="Meier-Kolthoff J.P."/>
            <person name="Ohm R.A."/>
            <person name="Otillar R.P."/>
            <person name="Pangilinan J."/>
            <person name="Peng Y."/>
            <person name="Rokas A."/>
            <person name="Rosa C.A."/>
            <person name="Scheuner C."/>
            <person name="Sibirny A.A."/>
            <person name="Slot J.C."/>
            <person name="Stielow J.B."/>
            <person name="Sun H."/>
            <person name="Kurtzman C.P."/>
            <person name="Blackwell M."/>
            <person name="Grigoriev I.V."/>
            <person name="Jeffries T.W."/>
        </authorList>
    </citation>
    <scope>NUCLEOTIDE SEQUENCE [LARGE SCALE GENOMIC DNA]</scope>
    <source>
        <strain evidence="3">NRRL Y-2460</strain>
    </source>
</reference>
<feature type="compositionally biased region" description="Polar residues" evidence="1">
    <location>
        <begin position="270"/>
        <end position="286"/>
    </location>
</feature>
<evidence type="ECO:0000256" key="1">
    <source>
        <dbReference type="SAM" id="MobiDB-lite"/>
    </source>
</evidence>
<feature type="compositionally biased region" description="Polar residues" evidence="1">
    <location>
        <begin position="83"/>
        <end position="98"/>
    </location>
</feature>
<dbReference type="Proteomes" id="UP000094236">
    <property type="component" value="Unassembled WGS sequence"/>
</dbReference>
<feature type="compositionally biased region" description="Polar residues" evidence="1">
    <location>
        <begin position="410"/>
        <end position="422"/>
    </location>
</feature>
<feature type="compositionally biased region" description="Polar residues" evidence="1">
    <location>
        <begin position="237"/>
        <end position="260"/>
    </location>
</feature>
<feature type="non-terminal residue" evidence="2">
    <location>
        <position position="504"/>
    </location>
</feature>
<feature type="region of interest" description="Disordered" evidence="1">
    <location>
        <begin position="32"/>
        <end position="53"/>
    </location>
</feature>
<feature type="compositionally biased region" description="Polar residues" evidence="1">
    <location>
        <begin position="477"/>
        <end position="486"/>
    </location>
</feature>
<feature type="region of interest" description="Disordered" evidence="1">
    <location>
        <begin position="363"/>
        <end position="385"/>
    </location>
</feature>
<name>A0A1E4TY60_PACTA</name>
<evidence type="ECO:0000313" key="3">
    <source>
        <dbReference type="Proteomes" id="UP000094236"/>
    </source>
</evidence>
<proteinExistence type="predicted"/>